<comment type="caution">
    <text evidence="8">The sequence shown here is derived from an EMBL/GenBank/DDBJ whole genome shotgun (WGS) entry which is preliminary data.</text>
</comment>
<keyword evidence="4 6" id="KW-1133">Transmembrane helix</keyword>
<reference evidence="8 9" key="1">
    <citation type="submission" date="2019-06" db="EMBL/GenBank/DDBJ databases">
        <title>Sequencing the genomes of 1000 actinobacteria strains.</title>
        <authorList>
            <person name="Klenk H.-P."/>
        </authorList>
    </citation>
    <scope>NUCLEOTIDE SEQUENCE [LARGE SCALE GENOMIC DNA]</scope>
    <source>
        <strain evidence="8 9">DSM 19828</strain>
    </source>
</reference>
<gene>
    <name evidence="8" type="ORF">FB459_1262</name>
</gene>
<evidence type="ECO:0000313" key="9">
    <source>
        <dbReference type="Proteomes" id="UP000320806"/>
    </source>
</evidence>
<feature type="domain" description="Type II secretion system protein GspF" evidence="7">
    <location>
        <begin position="172"/>
        <end position="283"/>
    </location>
</feature>
<dbReference type="GO" id="GO:0005886">
    <property type="term" value="C:plasma membrane"/>
    <property type="evidence" value="ECO:0007669"/>
    <property type="project" value="UniProtKB-SubCell"/>
</dbReference>
<name>A0A542EES3_9MICO</name>
<dbReference type="PANTHER" id="PTHR35007:SF4">
    <property type="entry name" value="CONSERVED TRANSMEMBRANE PROTEIN-RELATED"/>
    <property type="match status" value="1"/>
</dbReference>
<dbReference type="Proteomes" id="UP000320806">
    <property type="component" value="Unassembled WGS sequence"/>
</dbReference>
<dbReference type="EMBL" id="VFMO01000001">
    <property type="protein sequence ID" value="TQJ13827.1"/>
    <property type="molecule type" value="Genomic_DNA"/>
</dbReference>
<dbReference type="AlphaFoldDB" id="A0A542EES3"/>
<evidence type="ECO:0000256" key="2">
    <source>
        <dbReference type="ARBA" id="ARBA00022475"/>
    </source>
</evidence>
<organism evidence="8 9">
    <name type="scientific">Yimella lutea</name>
    <dbReference type="NCBI Taxonomy" id="587872"/>
    <lineage>
        <taxon>Bacteria</taxon>
        <taxon>Bacillati</taxon>
        <taxon>Actinomycetota</taxon>
        <taxon>Actinomycetes</taxon>
        <taxon>Micrococcales</taxon>
        <taxon>Dermacoccaceae</taxon>
        <taxon>Yimella</taxon>
    </lineage>
</organism>
<keyword evidence="9" id="KW-1185">Reference proteome</keyword>
<keyword evidence="5 6" id="KW-0472">Membrane</keyword>
<evidence type="ECO:0000256" key="4">
    <source>
        <dbReference type="ARBA" id="ARBA00022989"/>
    </source>
</evidence>
<sequence>MTANLGWIGALCGLVAAAGVLLLWQGLPMRRRLTLSDRIAPYVAERPRPSKYLGGPIASDQLWNSLLRKAGGVVDSVLGGSVSVRRRLERAGSNASVEDFRAEQAMYGCVAALAATGWVSLRMASGSQSPVTAVLLVLIASGAGVVLRDQLLTRAAEKRDRQILAEFPAVAELLALAVTAGEGAAAALERVARLSKGELSSELRRCLIDARAGASLPEALQGLADRTGLASLARFVDGIVVALERGTPLADVMRAQAQDARDAAKQELIELGGRRELAMMVAIVN</sequence>
<accession>A0A542EES3</accession>
<keyword evidence="3 6" id="KW-0812">Transmembrane</keyword>
<evidence type="ECO:0000256" key="3">
    <source>
        <dbReference type="ARBA" id="ARBA00022692"/>
    </source>
</evidence>
<protein>
    <submittedName>
        <fullName evidence="8">Tight adherence protein C</fullName>
    </submittedName>
</protein>
<evidence type="ECO:0000256" key="1">
    <source>
        <dbReference type="ARBA" id="ARBA00004651"/>
    </source>
</evidence>
<dbReference type="OrthoDB" id="5185234at2"/>
<feature type="transmembrane region" description="Helical" evidence="6">
    <location>
        <begin position="6"/>
        <end position="24"/>
    </location>
</feature>
<evidence type="ECO:0000256" key="5">
    <source>
        <dbReference type="ARBA" id="ARBA00023136"/>
    </source>
</evidence>
<dbReference type="InterPro" id="IPR018076">
    <property type="entry name" value="T2SS_GspF_dom"/>
</dbReference>
<comment type="subcellular location">
    <subcellularLocation>
        <location evidence="1">Cell membrane</location>
        <topology evidence="1">Multi-pass membrane protein</topology>
    </subcellularLocation>
</comment>
<dbReference type="Pfam" id="PF00482">
    <property type="entry name" value="T2SSF"/>
    <property type="match status" value="1"/>
</dbReference>
<evidence type="ECO:0000256" key="6">
    <source>
        <dbReference type="SAM" id="Phobius"/>
    </source>
</evidence>
<proteinExistence type="predicted"/>
<keyword evidence="2" id="KW-1003">Cell membrane</keyword>
<evidence type="ECO:0000259" key="7">
    <source>
        <dbReference type="Pfam" id="PF00482"/>
    </source>
</evidence>
<dbReference type="RefSeq" id="WP_141927808.1">
    <property type="nucleotide sequence ID" value="NZ_BAABCI010000002.1"/>
</dbReference>
<evidence type="ECO:0000313" key="8">
    <source>
        <dbReference type="EMBL" id="TQJ13827.1"/>
    </source>
</evidence>
<dbReference type="PANTHER" id="PTHR35007">
    <property type="entry name" value="INTEGRAL MEMBRANE PROTEIN-RELATED"/>
    <property type="match status" value="1"/>
</dbReference>